<name>A0ABW5DPW6_9PROT</name>
<dbReference type="InterPro" id="IPR003768">
    <property type="entry name" value="ScpA"/>
</dbReference>
<evidence type="ECO:0000256" key="1">
    <source>
        <dbReference type="ARBA" id="ARBA00044777"/>
    </source>
</evidence>
<dbReference type="Pfam" id="PF02616">
    <property type="entry name" value="SMC_ScpA"/>
    <property type="match status" value="1"/>
</dbReference>
<accession>A0ABW5DPW6</accession>
<gene>
    <name evidence="2" type="ORF">ACFSM5_06965</name>
</gene>
<protein>
    <recommendedName>
        <fullName evidence="1">Segregation and condensation protein A</fullName>
    </recommendedName>
</protein>
<dbReference type="Gene3D" id="6.10.250.2410">
    <property type="match status" value="1"/>
</dbReference>
<sequence>MDGTSPFEEPFEERREEDALLLDLDGFEGPIDLLLTLAREQKVDLAKIKIVPLVDQYLAFVRKVIHKRLEAAADYLVMAAWLAYLKSRLLLPEPEQPPGDEPTAAELAEALAFQLRRLEAMQQMGAKLMTRPRLGVDVFPRGGDDSLPVTLVPIWQVSFYDLLRAYADHKQRGDQGGLRIAATELYSMDEALERLEALIGRLPHWADLLAMLPDDLKDTLVYRSAVAATFLASLELAKGGRIQLRQTEMFGPIYLKSDGLNGTDVAVLPA</sequence>
<dbReference type="EMBL" id="JBHUIP010000004">
    <property type="protein sequence ID" value="MFD2262623.1"/>
    <property type="molecule type" value="Genomic_DNA"/>
</dbReference>
<proteinExistence type="predicted"/>
<dbReference type="Proteomes" id="UP001597295">
    <property type="component" value="Unassembled WGS sequence"/>
</dbReference>
<comment type="caution">
    <text evidence="2">The sequence shown here is derived from an EMBL/GenBank/DDBJ whole genome shotgun (WGS) entry which is preliminary data.</text>
</comment>
<reference evidence="3" key="1">
    <citation type="journal article" date="2019" name="Int. J. Syst. Evol. Microbiol.">
        <title>The Global Catalogue of Microorganisms (GCM) 10K type strain sequencing project: providing services to taxonomists for standard genome sequencing and annotation.</title>
        <authorList>
            <consortium name="The Broad Institute Genomics Platform"/>
            <consortium name="The Broad Institute Genome Sequencing Center for Infectious Disease"/>
            <person name="Wu L."/>
            <person name="Ma J."/>
        </authorList>
    </citation>
    <scope>NUCLEOTIDE SEQUENCE [LARGE SCALE GENOMIC DNA]</scope>
    <source>
        <strain evidence="3">CGMCC 1.19062</strain>
    </source>
</reference>
<keyword evidence="3" id="KW-1185">Reference proteome</keyword>
<dbReference type="PANTHER" id="PTHR33969:SF2">
    <property type="entry name" value="SEGREGATION AND CONDENSATION PROTEIN A"/>
    <property type="match status" value="1"/>
</dbReference>
<evidence type="ECO:0000313" key="2">
    <source>
        <dbReference type="EMBL" id="MFD2262623.1"/>
    </source>
</evidence>
<evidence type="ECO:0000313" key="3">
    <source>
        <dbReference type="Proteomes" id="UP001597295"/>
    </source>
</evidence>
<dbReference type="PANTHER" id="PTHR33969">
    <property type="entry name" value="SEGREGATION AND CONDENSATION PROTEIN A"/>
    <property type="match status" value="1"/>
</dbReference>
<organism evidence="2 3">
    <name type="scientific">Lacibacterium aquatile</name>
    <dbReference type="NCBI Taxonomy" id="1168082"/>
    <lineage>
        <taxon>Bacteria</taxon>
        <taxon>Pseudomonadati</taxon>
        <taxon>Pseudomonadota</taxon>
        <taxon>Alphaproteobacteria</taxon>
        <taxon>Rhodospirillales</taxon>
        <taxon>Rhodospirillaceae</taxon>
    </lineage>
</organism>
<dbReference type="RefSeq" id="WP_379875580.1">
    <property type="nucleotide sequence ID" value="NZ_JBHUIP010000004.1"/>
</dbReference>